<comment type="caution">
    <text evidence="1">The sequence shown here is derived from an EMBL/GenBank/DDBJ whole genome shotgun (WGS) entry which is preliminary data.</text>
</comment>
<dbReference type="EMBL" id="JBHSWE010000001">
    <property type="protein sequence ID" value="MFC6670503.1"/>
    <property type="molecule type" value="Genomic_DNA"/>
</dbReference>
<evidence type="ECO:0000313" key="1">
    <source>
        <dbReference type="EMBL" id="MFC6670503.1"/>
    </source>
</evidence>
<keyword evidence="2" id="KW-1185">Reference proteome</keyword>
<gene>
    <name evidence="1" type="ORF">ACFQDL_10700</name>
</gene>
<reference evidence="2" key="1">
    <citation type="journal article" date="2019" name="Int. J. Syst. Evol. Microbiol.">
        <title>The Global Catalogue of Microorganisms (GCM) 10K type strain sequencing project: providing services to taxonomists for standard genome sequencing and annotation.</title>
        <authorList>
            <consortium name="The Broad Institute Genomics Platform"/>
            <consortium name="The Broad Institute Genome Sequencing Center for Infectious Disease"/>
            <person name="Wu L."/>
            <person name="Ma J."/>
        </authorList>
    </citation>
    <scope>NUCLEOTIDE SEQUENCE [LARGE SCALE GENOMIC DNA]</scope>
    <source>
        <strain evidence="2">NBRC 111756</strain>
    </source>
</reference>
<evidence type="ECO:0000313" key="2">
    <source>
        <dbReference type="Proteomes" id="UP001596422"/>
    </source>
</evidence>
<sequence>MSKSRLHTLKKWVTLQKAAAQLSEVFEEDVTEADLFQFALEGQLKLSVNLVNHGYARLGAVVPVDQAAVWIHAGSDYLPTMNEDIPESIREVIRAAQIGRPLSEDNRCALAGFISERYPSDASTGATLSGMLVPDDSAVVEIDYSKVHPISGVWDLSLYGAERLDIERRLMDELDGPAVELNTLDDVLLLDETRQIVASLQTYSRDVGYFPIERIPDDAMLVIRQSELQRFINERSDTPLEMSPRVEDGHLKTIAIMAKALAHQGGKQFGDAEKPNVSRGYEVLLAPHITEDMQGLSKSSLSERIKRGLQLVR</sequence>
<name>A0ABW1ZZ69_9GAMM</name>
<proteinExistence type="predicted"/>
<organism evidence="1 2">
    <name type="scientific">Marinobacterium aestuariivivens</name>
    <dbReference type="NCBI Taxonomy" id="1698799"/>
    <lineage>
        <taxon>Bacteria</taxon>
        <taxon>Pseudomonadati</taxon>
        <taxon>Pseudomonadota</taxon>
        <taxon>Gammaproteobacteria</taxon>
        <taxon>Oceanospirillales</taxon>
        <taxon>Oceanospirillaceae</taxon>
        <taxon>Marinobacterium</taxon>
    </lineage>
</organism>
<dbReference type="RefSeq" id="WP_379909007.1">
    <property type="nucleotide sequence ID" value="NZ_JBHSWE010000001.1"/>
</dbReference>
<accession>A0ABW1ZZ69</accession>
<dbReference type="Proteomes" id="UP001596422">
    <property type="component" value="Unassembled WGS sequence"/>
</dbReference>
<protein>
    <submittedName>
        <fullName evidence="1">Uncharacterized protein</fullName>
    </submittedName>
</protein>